<dbReference type="AlphaFoldDB" id="A0A0G4PXD8"/>
<accession>A0A0G4PXD8</accession>
<evidence type="ECO:0000313" key="2">
    <source>
        <dbReference type="Proteomes" id="UP000053732"/>
    </source>
</evidence>
<protein>
    <submittedName>
        <fullName evidence="1">Str. FM013</fullName>
    </submittedName>
</protein>
<reference evidence="1 2" key="1">
    <citation type="journal article" date="2014" name="Nat. Commun.">
        <title>Multiple recent horizontal transfers of a large genomic region in cheese making fungi.</title>
        <authorList>
            <person name="Cheeseman K."/>
            <person name="Ropars J."/>
            <person name="Renault P."/>
            <person name="Dupont J."/>
            <person name="Gouzy J."/>
            <person name="Branca A."/>
            <person name="Abraham A.L."/>
            <person name="Ceppi M."/>
            <person name="Conseiller E."/>
            <person name="Debuchy R."/>
            <person name="Malagnac F."/>
            <person name="Goarin A."/>
            <person name="Silar P."/>
            <person name="Lacoste S."/>
            <person name="Sallet E."/>
            <person name="Bensimon A."/>
            <person name="Giraud T."/>
            <person name="Brygoo Y."/>
        </authorList>
    </citation>
    <scope>NUCLEOTIDE SEQUENCE [LARGE SCALE GENOMIC DNA]</scope>
    <source>
        <strain evidence="2">FM 013</strain>
    </source>
</reference>
<keyword evidence="2" id="KW-1185">Reference proteome</keyword>
<gene>
    <name evidence="1" type="ORF">PCAMFM013_S067g000001</name>
</gene>
<name>A0A0G4PXD8_PENC3</name>
<organism evidence="1 2">
    <name type="scientific">Penicillium camemberti (strain FM 013)</name>
    <dbReference type="NCBI Taxonomy" id="1429867"/>
    <lineage>
        <taxon>Eukaryota</taxon>
        <taxon>Fungi</taxon>
        <taxon>Dikarya</taxon>
        <taxon>Ascomycota</taxon>
        <taxon>Pezizomycotina</taxon>
        <taxon>Eurotiomycetes</taxon>
        <taxon>Eurotiomycetidae</taxon>
        <taxon>Eurotiales</taxon>
        <taxon>Aspergillaceae</taxon>
        <taxon>Penicillium</taxon>
    </lineage>
</organism>
<dbReference type="EMBL" id="HG793200">
    <property type="protein sequence ID" value="CRL30993.1"/>
    <property type="molecule type" value="Genomic_DNA"/>
</dbReference>
<evidence type="ECO:0000313" key="1">
    <source>
        <dbReference type="EMBL" id="CRL30993.1"/>
    </source>
</evidence>
<dbReference type="Proteomes" id="UP000053732">
    <property type="component" value="Unassembled WGS sequence"/>
</dbReference>
<sequence length="49" mass="5220">MSLGFSAASIKRYLQLADQNTVAEHKVAIPVMERPAEANSAPSCQSPFG</sequence>
<proteinExistence type="predicted"/>